<dbReference type="Proteomes" id="UP000193396">
    <property type="component" value="Unassembled WGS sequence"/>
</dbReference>
<feature type="region of interest" description="Disordered" evidence="1">
    <location>
        <begin position="148"/>
        <end position="182"/>
    </location>
</feature>
<evidence type="ECO:0000256" key="1">
    <source>
        <dbReference type="SAM" id="MobiDB-lite"/>
    </source>
</evidence>
<feature type="transmembrane region" description="Helical" evidence="2">
    <location>
        <begin position="62"/>
        <end position="81"/>
    </location>
</feature>
<evidence type="ECO:0000313" key="4">
    <source>
        <dbReference type="Proteomes" id="UP000193396"/>
    </source>
</evidence>
<feature type="transmembrane region" description="Helical" evidence="2">
    <location>
        <begin position="6"/>
        <end position="26"/>
    </location>
</feature>
<feature type="transmembrane region" description="Helical" evidence="2">
    <location>
        <begin position="121"/>
        <end position="139"/>
    </location>
</feature>
<proteinExistence type="predicted"/>
<sequence>MFVDSPFWLAILVSGVIATVLMLALWLGLDRGVARRMVLAAVIPAVAVAVPAAIGLPETARGGVGAALLMLVLGGVCGAILDFSHLRHRTCAIVAGVLMLLGGWLVLAAPVSGLLYHPGGLVVLVWIAFILIGACFLWVTRPNFDEDETPVTTKGKGKKSTRTPKAAKAKTSTKSGGTGDGDIAKPAPVATFMALSIGQGIVAAQFGLHDHVVFQAGLSMALLVALISEKAAPQYRAALWLAVSCALMASGSGVMLAVPASVFAMCALVLVVFAGSGGARIADLIPAAIGAGTGAAGAVLAMIVRLSVLALPVLVAWLIAYIGATMQGVS</sequence>
<reference evidence="3 4" key="1">
    <citation type="submission" date="2014-03" db="EMBL/GenBank/DDBJ databases">
        <title>The draft genome sequence of Thalassospira alkalitolerans JCM 18968.</title>
        <authorList>
            <person name="Lai Q."/>
            <person name="Shao Z."/>
        </authorList>
    </citation>
    <scope>NUCLEOTIDE SEQUENCE [LARGE SCALE GENOMIC DNA]</scope>
    <source>
        <strain evidence="3 4">JCM 18968</strain>
    </source>
</reference>
<name>A0A1Y2L8X8_9PROT</name>
<feature type="transmembrane region" description="Helical" evidence="2">
    <location>
        <begin position="38"/>
        <end position="56"/>
    </location>
</feature>
<keyword evidence="2" id="KW-1133">Transmembrane helix</keyword>
<keyword evidence="2" id="KW-0812">Transmembrane</keyword>
<accession>A0A1Y2L8X8</accession>
<protein>
    <submittedName>
        <fullName evidence="3">Uncharacterized protein</fullName>
    </submittedName>
</protein>
<feature type="transmembrane region" description="Helical" evidence="2">
    <location>
        <begin position="294"/>
        <end position="324"/>
    </location>
</feature>
<feature type="compositionally biased region" description="Basic residues" evidence="1">
    <location>
        <begin position="155"/>
        <end position="168"/>
    </location>
</feature>
<organism evidence="3 4">
    <name type="scientific">Thalassospira alkalitolerans</name>
    <dbReference type="NCBI Taxonomy" id="1293890"/>
    <lineage>
        <taxon>Bacteria</taxon>
        <taxon>Pseudomonadati</taxon>
        <taxon>Pseudomonadota</taxon>
        <taxon>Alphaproteobacteria</taxon>
        <taxon>Rhodospirillales</taxon>
        <taxon>Thalassospiraceae</taxon>
        <taxon>Thalassospira</taxon>
    </lineage>
</organism>
<keyword evidence="2" id="KW-0472">Membrane</keyword>
<feature type="transmembrane region" description="Helical" evidence="2">
    <location>
        <begin position="93"/>
        <end position="115"/>
    </location>
</feature>
<dbReference type="RefSeq" id="WP_085620687.1">
    <property type="nucleotide sequence ID" value="NZ_JFKB01000018.1"/>
</dbReference>
<dbReference type="OrthoDB" id="7366629at2"/>
<keyword evidence="4" id="KW-1185">Reference proteome</keyword>
<comment type="caution">
    <text evidence="3">The sequence shown here is derived from an EMBL/GenBank/DDBJ whole genome shotgun (WGS) entry which is preliminary data.</text>
</comment>
<feature type="transmembrane region" description="Helical" evidence="2">
    <location>
        <begin position="262"/>
        <end position="282"/>
    </location>
</feature>
<dbReference type="AlphaFoldDB" id="A0A1Y2L8X8"/>
<evidence type="ECO:0000313" key="3">
    <source>
        <dbReference type="EMBL" id="OSQ44612.1"/>
    </source>
</evidence>
<gene>
    <name evidence="3" type="ORF">TALK_18715</name>
</gene>
<dbReference type="EMBL" id="JFKB01000018">
    <property type="protein sequence ID" value="OSQ44612.1"/>
    <property type="molecule type" value="Genomic_DNA"/>
</dbReference>
<evidence type="ECO:0000256" key="2">
    <source>
        <dbReference type="SAM" id="Phobius"/>
    </source>
</evidence>